<dbReference type="RefSeq" id="WP_035607638.1">
    <property type="nucleotide sequence ID" value="NZ_JEMG01000001.1"/>
</dbReference>
<sequence length="150" mass="16473">MKTVKKSVLIWFSPQQMFDLVTRVADYPQFLPWCDRARVIESRPDGLTAEVGIAFSGLHQAFTTRNTHQSGPDGNSVHMTLVDGPFSQLDGHWTFTPVGGSDAHCKVELTLEYGFTNALLGKLVGPVFDKIAGTLVDAFVKRAEQVYGAT</sequence>
<comment type="similarity">
    <text evidence="1">Belongs to the ribosome association toxin RatA family.</text>
</comment>
<dbReference type="Proteomes" id="UP000023268">
    <property type="component" value="Unassembled WGS sequence"/>
</dbReference>
<evidence type="ECO:0000313" key="4">
    <source>
        <dbReference type="Proteomes" id="UP000023268"/>
    </source>
</evidence>
<dbReference type="CDD" id="cd07813">
    <property type="entry name" value="COQ10p_like"/>
    <property type="match status" value="1"/>
</dbReference>
<accession>A0A016XIL4</accession>
<organism evidence="3 4">
    <name type="scientific">Hylemonella gracilis str. Niagara R</name>
    <dbReference type="NCBI Taxonomy" id="1458275"/>
    <lineage>
        <taxon>Bacteria</taxon>
        <taxon>Pseudomonadati</taxon>
        <taxon>Pseudomonadota</taxon>
        <taxon>Betaproteobacteria</taxon>
        <taxon>Burkholderiales</taxon>
        <taxon>Comamonadaceae</taxon>
        <taxon>Hylemonella</taxon>
    </lineage>
</organism>
<dbReference type="InterPro" id="IPR005031">
    <property type="entry name" value="COQ10_START"/>
</dbReference>
<dbReference type="GO" id="GO:0045333">
    <property type="term" value="P:cellular respiration"/>
    <property type="evidence" value="ECO:0007669"/>
    <property type="project" value="InterPro"/>
</dbReference>
<comment type="caution">
    <text evidence="3">The sequence shown here is derived from an EMBL/GenBank/DDBJ whole genome shotgun (WGS) entry which is preliminary data.</text>
</comment>
<dbReference type="SUPFAM" id="SSF55961">
    <property type="entry name" value="Bet v1-like"/>
    <property type="match status" value="1"/>
</dbReference>
<dbReference type="Pfam" id="PF03364">
    <property type="entry name" value="Polyketide_cyc"/>
    <property type="match status" value="1"/>
</dbReference>
<dbReference type="eggNOG" id="COG2867">
    <property type="taxonomic scope" value="Bacteria"/>
</dbReference>
<evidence type="ECO:0000256" key="1">
    <source>
        <dbReference type="ARBA" id="ARBA00008918"/>
    </source>
</evidence>
<dbReference type="GO" id="GO:0048039">
    <property type="term" value="F:ubiquinone binding"/>
    <property type="evidence" value="ECO:0007669"/>
    <property type="project" value="InterPro"/>
</dbReference>
<evidence type="ECO:0000313" key="3">
    <source>
        <dbReference type="EMBL" id="EYC51407.1"/>
    </source>
</evidence>
<protein>
    <submittedName>
        <fullName evidence="3">Cyclase</fullName>
    </submittedName>
</protein>
<name>A0A016XIL4_9BURK</name>
<dbReference type="STRING" id="1458275.AZ34_10140"/>
<gene>
    <name evidence="3" type="ORF">AZ34_10140</name>
</gene>
<dbReference type="InterPro" id="IPR044996">
    <property type="entry name" value="COQ10-like"/>
</dbReference>
<reference evidence="3 4" key="1">
    <citation type="submission" date="2014-02" db="EMBL/GenBank/DDBJ databases">
        <title>Draft Genome of Hylemonella gracilis isolated from the Niagara River.</title>
        <authorList>
            <person name="Pawlowski D.R."/>
            <person name="Koudelka G.B."/>
        </authorList>
    </citation>
    <scope>NUCLEOTIDE SEQUENCE [LARGE SCALE GENOMIC DNA]</scope>
    <source>
        <strain evidence="3 4">Niagara R</strain>
    </source>
</reference>
<dbReference type="EMBL" id="JEMG01000001">
    <property type="protein sequence ID" value="EYC51407.1"/>
    <property type="molecule type" value="Genomic_DNA"/>
</dbReference>
<dbReference type="PANTHER" id="PTHR12901">
    <property type="entry name" value="SPERM PROTEIN HOMOLOG"/>
    <property type="match status" value="1"/>
</dbReference>
<proteinExistence type="inferred from homology"/>
<dbReference type="InterPro" id="IPR023393">
    <property type="entry name" value="START-like_dom_sf"/>
</dbReference>
<dbReference type="AlphaFoldDB" id="A0A016XIL4"/>
<dbReference type="PANTHER" id="PTHR12901:SF10">
    <property type="entry name" value="COENZYME Q-BINDING PROTEIN COQ10, MITOCHONDRIAL"/>
    <property type="match status" value="1"/>
</dbReference>
<evidence type="ECO:0000259" key="2">
    <source>
        <dbReference type="Pfam" id="PF03364"/>
    </source>
</evidence>
<dbReference type="OrthoDB" id="9804759at2"/>
<dbReference type="Gene3D" id="3.30.530.20">
    <property type="match status" value="1"/>
</dbReference>
<feature type="domain" description="Coenzyme Q-binding protein COQ10 START" evidence="2">
    <location>
        <begin position="13"/>
        <end position="139"/>
    </location>
</feature>